<dbReference type="EMBL" id="UFSO01000003">
    <property type="protein sequence ID" value="SSY80338.1"/>
    <property type="molecule type" value="Genomic_DNA"/>
</dbReference>
<proteinExistence type="predicted"/>
<dbReference type="RefSeq" id="WP_034296456.1">
    <property type="nucleotide sequence ID" value="NZ_CP091519.2"/>
</dbReference>
<organism evidence="2 3">
    <name type="scientific">Alysiella crassa</name>
    <dbReference type="NCBI Taxonomy" id="153491"/>
    <lineage>
        <taxon>Bacteria</taxon>
        <taxon>Pseudomonadati</taxon>
        <taxon>Pseudomonadota</taxon>
        <taxon>Betaproteobacteria</taxon>
        <taxon>Neisseriales</taxon>
        <taxon>Neisseriaceae</taxon>
        <taxon>Alysiella</taxon>
    </lineage>
</organism>
<reference evidence="2 3" key="1">
    <citation type="submission" date="2018-06" db="EMBL/GenBank/DDBJ databases">
        <authorList>
            <consortium name="Pathogen Informatics"/>
            <person name="Doyle S."/>
        </authorList>
    </citation>
    <scope>NUCLEOTIDE SEQUENCE [LARGE SCALE GENOMIC DNA]</scope>
    <source>
        <strain evidence="2 3">NCTC10283</strain>
    </source>
</reference>
<accession>A0A376BU21</accession>
<dbReference type="Proteomes" id="UP000254209">
    <property type="component" value="Unassembled WGS sequence"/>
</dbReference>
<name>A0A376BU21_9NEIS</name>
<sequence length="243" mass="26029">MTTHIDNVIEKQLVYMMSDEQAVLLAYAEQGDEVLMIDETGQSIYDAAASADETGAWIFLSNAINSDSMYSDWQQNPSVSHDMPDDVALGVPEKSEQMSLTTKWLLGSLATMGAFALGAAADGGGHHDETDIVPPMNYSVPQPKALVRQFSAAENPINPNERAPVVQAEEPQVAPSAPESTTQSEPLLNLAQGSKTSALLATDLDLLTTLPEINETVRYAEQSLNPLADVLGDLDNKSVGNVI</sequence>
<keyword evidence="3" id="KW-1185">Reference proteome</keyword>
<evidence type="ECO:0000313" key="3">
    <source>
        <dbReference type="Proteomes" id="UP000254209"/>
    </source>
</evidence>
<evidence type="ECO:0000313" key="2">
    <source>
        <dbReference type="EMBL" id="SSY80338.1"/>
    </source>
</evidence>
<feature type="region of interest" description="Disordered" evidence="1">
    <location>
        <begin position="156"/>
        <end position="185"/>
    </location>
</feature>
<dbReference type="AlphaFoldDB" id="A0A376BU21"/>
<gene>
    <name evidence="2" type="ORF">NCTC10283_01893</name>
</gene>
<protein>
    <submittedName>
        <fullName evidence="2">Uncharacterized protein</fullName>
    </submittedName>
</protein>
<evidence type="ECO:0000256" key="1">
    <source>
        <dbReference type="SAM" id="MobiDB-lite"/>
    </source>
</evidence>